<dbReference type="GO" id="GO:0016787">
    <property type="term" value="F:hydrolase activity"/>
    <property type="evidence" value="ECO:0007669"/>
    <property type="project" value="UniProtKB-KW"/>
</dbReference>
<dbReference type="InterPro" id="IPR029058">
    <property type="entry name" value="AB_hydrolase_fold"/>
</dbReference>
<dbReference type="Gene3D" id="3.40.50.1820">
    <property type="entry name" value="alpha/beta hydrolase"/>
    <property type="match status" value="1"/>
</dbReference>
<dbReference type="SUPFAM" id="SSF53474">
    <property type="entry name" value="alpha/beta-Hydrolases"/>
    <property type="match status" value="1"/>
</dbReference>
<dbReference type="InterPro" id="IPR000073">
    <property type="entry name" value="AB_hydrolase_1"/>
</dbReference>
<dbReference type="PANTHER" id="PTHR43798:SF33">
    <property type="entry name" value="HYDROLASE, PUTATIVE (AFU_ORTHOLOGUE AFUA_2G14860)-RELATED"/>
    <property type="match status" value="1"/>
</dbReference>
<evidence type="ECO:0000259" key="1">
    <source>
        <dbReference type="Pfam" id="PF00561"/>
    </source>
</evidence>
<keyword evidence="3" id="KW-1185">Reference proteome</keyword>
<keyword evidence="2" id="KW-0378">Hydrolase</keyword>
<dbReference type="EC" id="3.5.1.-" evidence="2"/>
<sequence>MINFEIKGQGPNLVLIHGLGSSLRDWEYQIPVFAQKYRTIAIDLRGHGQSGKPKARYSIKGFAEDIIQLLNSEQIDNFSVLGISMGAAITYQLAIDYPNQVSKIIAVNMAASLKINSIKTRFAYWKRTFVVKILGMKKIGEIIGRNLFPLESQQDLQSIVADRWAENEKGAYLQSMDALKNWSVENSLQQMQCPALILTADQDYTSISIKQAIAEKIPLGELKIIQNAHHAVPIEKPEEFNQIVLNFLDSN</sequence>
<dbReference type="PRINTS" id="PR00111">
    <property type="entry name" value="ABHYDROLASE"/>
</dbReference>
<evidence type="ECO:0000313" key="3">
    <source>
        <dbReference type="Proteomes" id="UP001208689"/>
    </source>
</evidence>
<dbReference type="EMBL" id="CP104013">
    <property type="protein sequence ID" value="UYP46736.1"/>
    <property type="molecule type" value="Genomic_DNA"/>
</dbReference>
<dbReference type="Pfam" id="PF00561">
    <property type="entry name" value="Abhydrolase_1"/>
    <property type="match status" value="1"/>
</dbReference>
<evidence type="ECO:0000313" key="2">
    <source>
        <dbReference type="EMBL" id="UYP46736.1"/>
    </source>
</evidence>
<accession>A0ABY6HT99</accession>
<dbReference type="InterPro" id="IPR050266">
    <property type="entry name" value="AB_hydrolase_sf"/>
</dbReference>
<dbReference type="Proteomes" id="UP001208689">
    <property type="component" value="Chromosome"/>
</dbReference>
<dbReference type="PANTHER" id="PTHR43798">
    <property type="entry name" value="MONOACYLGLYCEROL LIPASE"/>
    <property type="match status" value="1"/>
</dbReference>
<proteinExistence type="predicted"/>
<protein>
    <submittedName>
        <fullName evidence="2">Aminoacrylate hydrolase RutD</fullName>
        <ecNumber evidence="2">3.5.1.-</ecNumber>
    </submittedName>
</protein>
<reference evidence="2" key="1">
    <citation type="submission" date="2022-09" db="EMBL/GenBank/DDBJ databases">
        <title>Actin cytoskeleton and complex cell architecture in an #Asgard archaeon.</title>
        <authorList>
            <person name="Ponce Toledo R.I."/>
            <person name="Schleper C."/>
            <person name="Rodrigues Oliveira T."/>
            <person name="Wollweber F."/>
            <person name="Xu J."/>
            <person name="Rittmann S."/>
            <person name="Klingl A."/>
            <person name="Pilhofer M."/>
        </authorList>
    </citation>
    <scope>NUCLEOTIDE SEQUENCE</scope>
    <source>
        <strain evidence="2">B-35</strain>
    </source>
</reference>
<name>A0ABY6HT99_9ARCH</name>
<feature type="domain" description="AB hydrolase-1" evidence="1">
    <location>
        <begin position="11"/>
        <end position="237"/>
    </location>
</feature>
<organism evidence="2 3">
    <name type="scientific">Candidatus Lokiarchaeum ossiferum</name>
    <dbReference type="NCBI Taxonomy" id="2951803"/>
    <lineage>
        <taxon>Archaea</taxon>
        <taxon>Promethearchaeati</taxon>
        <taxon>Promethearchaeota</taxon>
        <taxon>Promethearchaeia</taxon>
        <taxon>Promethearchaeales</taxon>
        <taxon>Promethearchaeaceae</taxon>
        <taxon>Candidatus Lokiarchaeum</taxon>
    </lineage>
</organism>
<gene>
    <name evidence="2" type="ORF">NEF87_003021</name>
</gene>